<feature type="transmembrane region" description="Helical" evidence="10">
    <location>
        <begin position="152"/>
        <end position="171"/>
    </location>
</feature>
<evidence type="ECO:0000256" key="9">
    <source>
        <dbReference type="ARBA" id="ARBA00023136"/>
    </source>
</evidence>
<proteinExistence type="inferred from homology"/>
<keyword evidence="12" id="KW-1185">Reference proteome</keyword>
<evidence type="ECO:0000256" key="5">
    <source>
        <dbReference type="ARBA" id="ARBA00022597"/>
    </source>
</evidence>
<sequence>MDILLPLTTRPIWTRDPGPKQKLWPDSGPFSTMSFSVGPCSSGPDAAADAGDIDLVQFLDSGEEFGSWSDEKRKEEPTFYQIYKKKTSEGFQSIPYVGALFSSMLWMYYAFLKSDNTTLLITINSVGCFIETIYICFYLFYAPKKVQTIKLIVLLIVGGFGLIFLSIQLVVKASERAHIVGWMCLVFSLCVFIAPLGIVRQVIRTKSVEYMPFLLSFFLTISAVMWFFYGLLLKDYNIAIPNVLGFSLGVLQMVLYVIYKNADRTAMNDKQKLPEIPNKIIISEEHKIPELTEQIIDIVKISALLNSEKIPVVSQPINDGIEEAHEHPNFPMEIEVKM</sequence>
<dbReference type="EMBL" id="JBFOLJ010000008">
    <property type="protein sequence ID" value="KAL2515145.1"/>
    <property type="molecule type" value="Genomic_DNA"/>
</dbReference>
<dbReference type="InterPro" id="IPR047664">
    <property type="entry name" value="SWEET"/>
</dbReference>
<organism evidence="11 12">
    <name type="scientific">Forsythia ovata</name>
    <dbReference type="NCBI Taxonomy" id="205694"/>
    <lineage>
        <taxon>Eukaryota</taxon>
        <taxon>Viridiplantae</taxon>
        <taxon>Streptophyta</taxon>
        <taxon>Embryophyta</taxon>
        <taxon>Tracheophyta</taxon>
        <taxon>Spermatophyta</taxon>
        <taxon>Magnoliopsida</taxon>
        <taxon>eudicotyledons</taxon>
        <taxon>Gunneridae</taxon>
        <taxon>Pentapetalae</taxon>
        <taxon>asterids</taxon>
        <taxon>lamiids</taxon>
        <taxon>Lamiales</taxon>
        <taxon>Oleaceae</taxon>
        <taxon>Forsythieae</taxon>
        <taxon>Forsythia</taxon>
    </lineage>
</organism>
<evidence type="ECO:0000256" key="8">
    <source>
        <dbReference type="ARBA" id="ARBA00022989"/>
    </source>
</evidence>
<evidence type="ECO:0000256" key="6">
    <source>
        <dbReference type="ARBA" id="ARBA00022692"/>
    </source>
</evidence>
<dbReference type="PANTHER" id="PTHR10791:SF165">
    <property type="entry name" value="BIDIRECTIONAL SUGAR TRANSPORTER SWEET10"/>
    <property type="match status" value="1"/>
</dbReference>
<evidence type="ECO:0000256" key="3">
    <source>
        <dbReference type="ARBA" id="ARBA00022448"/>
    </source>
</evidence>
<dbReference type="InterPro" id="IPR004316">
    <property type="entry name" value="SWEET_rpt"/>
</dbReference>
<dbReference type="Pfam" id="PF03083">
    <property type="entry name" value="MtN3_slv"/>
    <property type="match status" value="2"/>
</dbReference>
<reference evidence="12" key="1">
    <citation type="submission" date="2024-07" db="EMBL/GenBank/DDBJ databases">
        <title>Two chromosome-level genome assemblies of Korean endemic species Abeliophyllum distichum and Forsythia ovata (Oleaceae).</title>
        <authorList>
            <person name="Jang H."/>
        </authorList>
    </citation>
    <scope>NUCLEOTIDE SEQUENCE [LARGE SCALE GENOMIC DNA]</scope>
</reference>
<keyword evidence="4" id="KW-1003">Cell membrane</keyword>
<dbReference type="AlphaFoldDB" id="A0ABD1TR06"/>
<keyword evidence="3" id="KW-0813">Transport</keyword>
<comment type="subcellular location">
    <subcellularLocation>
        <location evidence="1">Cell membrane</location>
        <topology evidence="1">Multi-pass membrane protein</topology>
    </subcellularLocation>
</comment>
<dbReference type="GO" id="GO:0005886">
    <property type="term" value="C:plasma membrane"/>
    <property type="evidence" value="ECO:0007669"/>
    <property type="project" value="UniProtKB-SubCell"/>
</dbReference>
<feature type="transmembrane region" description="Helical" evidence="10">
    <location>
        <begin position="177"/>
        <end position="198"/>
    </location>
</feature>
<evidence type="ECO:0000256" key="10">
    <source>
        <dbReference type="SAM" id="Phobius"/>
    </source>
</evidence>
<dbReference type="PANTHER" id="PTHR10791">
    <property type="entry name" value="RAG1-ACTIVATING PROTEIN 1"/>
    <property type="match status" value="1"/>
</dbReference>
<keyword evidence="8 10" id="KW-1133">Transmembrane helix</keyword>
<comment type="similarity">
    <text evidence="2">Belongs to the SWEET sugar transporter family.</text>
</comment>
<protein>
    <submittedName>
        <fullName evidence="11">Bidirectional sugar transporter SWEET10</fullName>
    </submittedName>
</protein>
<evidence type="ECO:0000313" key="12">
    <source>
        <dbReference type="Proteomes" id="UP001604277"/>
    </source>
</evidence>
<feature type="transmembrane region" description="Helical" evidence="10">
    <location>
        <begin position="94"/>
        <end position="112"/>
    </location>
</feature>
<evidence type="ECO:0000313" key="11">
    <source>
        <dbReference type="EMBL" id="KAL2515145.1"/>
    </source>
</evidence>
<evidence type="ECO:0000256" key="1">
    <source>
        <dbReference type="ARBA" id="ARBA00004651"/>
    </source>
</evidence>
<dbReference type="Gene3D" id="1.20.1280.290">
    <property type="match status" value="2"/>
</dbReference>
<comment type="caution">
    <text evidence="11">The sequence shown here is derived from an EMBL/GenBank/DDBJ whole genome shotgun (WGS) entry which is preliminary data.</text>
</comment>
<feature type="transmembrane region" description="Helical" evidence="10">
    <location>
        <begin position="210"/>
        <end position="232"/>
    </location>
</feature>
<keyword evidence="5 11" id="KW-0762">Sugar transport</keyword>
<feature type="transmembrane region" description="Helical" evidence="10">
    <location>
        <begin position="118"/>
        <end position="140"/>
    </location>
</feature>
<name>A0ABD1TR06_9LAMI</name>
<feature type="transmembrane region" description="Helical" evidence="10">
    <location>
        <begin position="238"/>
        <end position="259"/>
    </location>
</feature>
<dbReference type="FunFam" id="1.20.1280.290:FF:000003">
    <property type="entry name" value="Bidirectional sugar transporter SWEET"/>
    <property type="match status" value="1"/>
</dbReference>
<dbReference type="Proteomes" id="UP001604277">
    <property type="component" value="Unassembled WGS sequence"/>
</dbReference>
<gene>
    <name evidence="11" type="ORF">Fot_29116</name>
</gene>
<keyword evidence="7" id="KW-0677">Repeat</keyword>
<keyword evidence="9 10" id="KW-0472">Membrane</keyword>
<evidence type="ECO:0000256" key="7">
    <source>
        <dbReference type="ARBA" id="ARBA00022737"/>
    </source>
</evidence>
<accession>A0ABD1TR06</accession>
<evidence type="ECO:0000256" key="4">
    <source>
        <dbReference type="ARBA" id="ARBA00022475"/>
    </source>
</evidence>
<keyword evidence="6 10" id="KW-0812">Transmembrane</keyword>
<evidence type="ECO:0000256" key="2">
    <source>
        <dbReference type="ARBA" id="ARBA00007809"/>
    </source>
</evidence>